<reference evidence="4 5" key="1">
    <citation type="submission" date="2016-03" db="EMBL/GenBank/DDBJ databases">
        <title>Genome sequence of Rhodococcus kyotonensis KB10.</title>
        <authorList>
            <person name="Jeong H."/>
            <person name="Hong C.E."/>
            <person name="Jo S.H."/>
            <person name="Park J.M."/>
        </authorList>
    </citation>
    <scope>NUCLEOTIDE SEQUENCE [LARGE SCALE GENOMIC DNA]</scope>
    <source>
        <strain evidence="4 5">KB10</strain>
    </source>
</reference>
<organism evidence="4 5">
    <name type="scientific">Rhodococcoides kyotonense</name>
    <dbReference type="NCBI Taxonomy" id="398843"/>
    <lineage>
        <taxon>Bacteria</taxon>
        <taxon>Bacillati</taxon>
        <taxon>Actinomycetota</taxon>
        <taxon>Actinomycetes</taxon>
        <taxon>Mycobacteriales</taxon>
        <taxon>Nocardiaceae</taxon>
        <taxon>Rhodococcoides</taxon>
    </lineage>
</organism>
<keyword evidence="2 4" id="KW-0012">Acyltransferase</keyword>
<keyword evidence="5" id="KW-1185">Reference proteome</keyword>
<dbReference type="InterPro" id="IPR002123">
    <property type="entry name" value="Plipid/glycerol_acylTrfase"/>
</dbReference>
<evidence type="ECO:0000259" key="3">
    <source>
        <dbReference type="SMART" id="SM00563"/>
    </source>
</evidence>
<dbReference type="AlphaFoldDB" id="A0A177Y8X4"/>
<keyword evidence="1 4" id="KW-0808">Transferase</keyword>
<evidence type="ECO:0000256" key="2">
    <source>
        <dbReference type="ARBA" id="ARBA00023315"/>
    </source>
</evidence>
<dbReference type="GO" id="GO:0006654">
    <property type="term" value="P:phosphatidic acid biosynthetic process"/>
    <property type="evidence" value="ECO:0007669"/>
    <property type="project" value="TreeGrafter"/>
</dbReference>
<dbReference type="PANTHER" id="PTHR10434">
    <property type="entry name" value="1-ACYL-SN-GLYCEROL-3-PHOSPHATE ACYLTRANSFERASE"/>
    <property type="match status" value="1"/>
</dbReference>
<dbReference type="SMART" id="SM00563">
    <property type="entry name" value="PlsC"/>
    <property type="match status" value="1"/>
</dbReference>
<evidence type="ECO:0000313" key="5">
    <source>
        <dbReference type="Proteomes" id="UP000077519"/>
    </source>
</evidence>
<accession>A0A177Y8X4</accession>
<dbReference type="GO" id="GO:0003841">
    <property type="term" value="F:1-acylglycerol-3-phosphate O-acyltransferase activity"/>
    <property type="evidence" value="ECO:0007669"/>
    <property type="project" value="TreeGrafter"/>
</dbReference>
<protein>
    <submittedName>
        <fullName evidence="4">Acyltransferase</fullName>
    </submittedName>
</protein>
<comment type="caution">
    <text evidence="4">The sequence shown here is derived from an EMBL/GenBank/DDBJ whole genome shotgun (WGS) entry which is preliminary data.</text>
</comment>
<name>A0A177Y8X4_9NOCA</name>
<dbReference type="CDD" id="cd07989">
    <property type="entry name" value="LPLAT_AGPAT-like"/>
    <property type="match status" value="1"/>
</dbReference>
<dbReference type="Proteomes" id="UP000077519">
    <property type="component" value="Unassembled WGS sequence"/>
</dbReference>
<dbReference type="EMBL" id="LVHI01000032">
    <property type="protein sequence ID" value="OAK51982.1"/>
    <property type="molecule type" value="Genomic_DNA"/>
</dbReference>
<dbReference type="GO" id="GO:0005886">
    <property type="term" value="C:plasma membrane"/>
    <property type="evidence" value="ECO:0007669"/>
    <property type="project" value="TreeGrafter"/>
</dbReference>
<dbReference type="Pfam" id="PF01553">
    <property type="entry name" value="Acyltransferase"/>
    <property type="match status" value="1"/>
</dbReference>
<gene>
    <name evidence="4" type="ORF">A3K89_09950</name>
</gene>
<feature type="domain" description="Phospholipid/glycerol acyltransferase" evidence="3">
    <location>
        <begin position="39"/>
        <end position="153"/>
    </location>
</feature>
<proteinExistence type="predicted"/>
<dbReference type="RefSeq" id="WP_068429971.1">
    <property type="nucleotide sequence ID" value="NZ_LVHI01000032.1"/>
</dbReference>
<dbReference type="PANTHER" id="PTHR10434:SF55">
    <property type="entry name" value="POSSIBLE ACYLTRANSFERASE"/>
    <property type="match status" value="1"/>
</dbReference>
<dbReference type="SUPFAM" id="SSF69593">
    <property type="entry name" value="Glycerol-3-phosphate (1)-acyltransferase"/>
    <property type="match status" value="1"/>
</dbReference>
<evidence type="ECO:0000313" key="4">
    <source>
        <dbReference type="EMBL" id="OAK51982.1"/>
    </source>
</evidence>
<evidence type="ECO:0000256" key="1">
    <source>
        <dbReference type="ARBA" id="ARBA00022679"/>
    </source>
</evidence>
<sequence>MSREPVYATLTALVRAITAAQGLRTTYRGTENIPREGGVVLAVNHTAYLDFMQVGLVARRGKRRVRFMMKKELEANPIIGFLMRHCKAIGVDREAGAASFAAAVESLRDGELVCVYPEATISRSFELKRFKSGAARMALEAQVPIVPVAIWGAQRVMTKDIPRAVGRHNFPIHIAVGPPIQPHGTPDELTAELRTAMETTLAAAQDGYKHPVGARWVPRRLGGTAPTLDEALKIEEAEIAARRAAREK</sequence>